<reference evidence="1" key="1">
    <citation type="submission" date="2014-11" db="EMBL/GenBank/DDBJ databases">
        <authorList>
            <person name="Amaro Gonzalez C."/>
        </authorList>
    </citation>
    <scope>NUCLEOTIDE SEQUENCE</scope>
</reference>
<dbReference type="AlphaFoldDB" id="A0A0E9UAK8"/>
<name>A0A0E9UAK8_ANGAN</name>
<accession>A0A0E9UAK8</accession>
<organism evidence="1">
    <name type="scientific">Anguilla anguilla</name>
    <name type="common">European freshwater eel</name>
    <name type="synonym">Muraena anguilla</name>
    <dbReference type="NCBI Taxonomy" id="7936"/>
    <lineage>
        <taxon>Eukaryota</taxon>
        <taxon>Metazoa</taxon>
        <taxon>Chordata</taxon>
        <taxon>Craniata</taxon>
        <taxon>Vertebrata</taxon>
        <taxon>Euteleostomi</taxon>
        <taxon>Actinopterygii</taxon>
        <taxon>Neopterygii</taxon>
        <taxon>Teleostei</taxon>
        <taxon>Anguilliformes</taxon>
        <taxon>Anguillidae</taxon>
        <taxon>Anguilla</taxon>
    </lineage>
</organism>
<sequence length="26" mass="3108">MLQNQGLSMRHIRQTERNVTLLNKLL</sequence>
<reference evidence="1" key="2">
    <citation type="journal article" date="2015" name="Fish Shellfish Immunol.">
        <title>Early steps in the European eel (Anguilla anguilla)-Vibrio vulnificus interaction in the gills: Role of the RtxA13 toxin.</title>
        <authorList>
            <person name="Callol A."/>
            <person name="Pajuelo D."/>
            <person name="Ebbesson L."/>
            <person name="Teles M."/>
            <person name="MacKenzie S."/>
            <person name="Amaro C."/>
        </authorList>
    </citation>
    <scope>NUCLEOTIDE SEQUENCE</scope>
</reference>
<dbReference type="EMBL" id="GBXM01045711">
    <property type="protein sequence ID" value="JAH62866.1"/>
    <property type="molecule type" value="Transcribed_RNA"/>
</dbReference>
<proteinExistence type="predicted"/>
<evidence type="ECO:0000313" key="1">
    <source>
        <dbReference type="EMBL" id="JAH62866.1"/>
    </source>
</evidence>
<protein>
    <submittedName>
        <fullName evidence="1">Uncharacterized protein</fullName>
    </submittedName>
</protein>